<evidence type="ECO:0000313" key="5">
    <source>
        <dbReference type="EMBL" id="REG26946.1"/>
    </source>
</evidence>
<dbReference type="SUPFAM" id="SSF48008">
    <property type="entry name" value="GntR ligand-binding domain-like"/>
    <property type="match status" value="1"/>
</dbReference>
<dbReference type="Proteomes" id="UP000256794">
    <property type="component" value="Unassembled WGS sequence"/>
</dbReference>
<evidence type="ECO:0000256" key="3">
    <source>
        <dbReference type="ARBA" id="ARBA00023163"/>
    </source>
</evidence>
<keyword evidence="3" id="KW-0804">Transcription</keyword>
<keyword evidence="6" id="KW-1185">Reference proteome</keyword>
<dbReference type="SMART" id="SM00895">
    <property type="entry name" value="FCD"/>
    <property type="match status" value="1"/>
</dbReference>
<dbReference type="InterPro" id="IPR036390">
    <property type="entry name" value="WH_DNA-bd_sf"/>
</dbReference>
<dbReference type="Pfam" id="PF00392">
    <property type="entry name" value="GntR"/>
    <property type="match status" value="1"/>
</dbReference>
<evidence type="ECO:0000259" key="4">
    <source>
        <dbReference type="PROSITE" id="PS50949"/>
    </source>
</evidence>
<dbReference type="EMBL" id="QUMX01000078">
    <property type="protein sequence ID" value="REG26946.1"/>
    <property type="molecule type" value="Genomic_DNA"/>
</dbReference>
<dbReference type="PANTHER" id="PTHR43537">
    <property type="entry name" value="TRANSCRIPTIONAL REGULATOR, GNTR FAMILY"/>
    <property type="match status" value="1"/>
</dbReference>
<dbReference type="Pfam" id="PF07729">
    <property type="entry name" value="FCD"/>
    <property type="match status" value="1"/>
</dbReference>
<organism evidence="5 6">
    <name type="scientific">Paracoccus versutus</name>
    <name type="common">Thiobacillus versutus</name>
    <dbReference type="NCBI Taxonomy" id="34007"/>
    <lineage>
        <taxon>Bacteria</taxon>
        <taxon>Pseudomonadati</taxon>
        <taxon>Pseudomonadota</taxon>
        <taxon>Alphaproteobacteria</taxon>
        <taxon>Rhodobacterales</taxon>
        <taxon>Paracoccaceae</taxon>
        <taxon>Paracoccus</taxon>
    </lineage>
</organism>
<accession>A0AAQ0HC43</accession>
<feature type="domain" description="HTH gntR-type" evidence="4">
    <location>
        <begin position="24"/>
        <end position="91"/>
    </location>
</feature>
<dbReference type="InterPro" id="IPR008920">
    <property type="entry name" value="TF_FadR/GntR_C"/>
</dbReference>
<dbReference type="PROSITE" id="PS50949">
    <property type="entry name" value="HTH_GNTR"/>
    <property type="match status" value="1"/>
</dbReference>
<dbReference type="InterPro" id="IPR000524">
    <property type="entry name" value="Tscrpt_reg_HTH_GntR"/>
</dbReference>
<gene>
    <name evidence="5" type="ORF">ATH84_10785</name>
</gene>
<protein>
    <submittedName>
        <fullName evidence="5">DNA-binding GntR family transcriptional regulator</fullName>
    </submittedName>
</protein>
<evidence type="ECO:0000256" key="2">
    <source>
        <dbReference type="ARBA" id="ARBA00023125"/>
    </source>
</evidence>
<dbReference type="SMART" id="SM00345">
    <property type="entry name" value="HTH_GNTR"/>
    <property type="match status" value="1"/>
</dbReference>
<keyword evidence="1" id="KW-0805">Transcription regulation</keyword>
<evidence type="ECO:0000313" key="6">
    <source>
        <dbReference type="Proteomes" id="UP000256794"/>
    </source>
</evidence>
<dbReference type="GO" id="GO:0003677">
    <property type="term" value="F:DNA binding"/>
    <property type="evidence" value="ECO:0007669"/>
    <property type="project" value="UniProtKB-KW"/>
</dbReference>
<dbReference type="SUPFAM" id="SSF46785">
    <property type="entry name" value="Winged helix' DNA-binding domain"/>
    <property type="match status" value="1"/>
</dbReference>
<reference evidence="5 6" key="1">
    <citation type="submission" date="2018-08" db="EMBL/GenBank/DDBJ databases">
        <title>Genomic Encyclopedia of Archaeal and Bacterial Type Strains, Phase II (KMG-II): from individual species to whole genera.</title>
        <authorList>
            <person name="Goeker M."/>
        </authorList>
    </citation>
    <scope>NUCLEOTIDE SEQUENCE [LARGE SCALE GENOMIC DNA]</scope>
    <source>
        <strain evidence="5 6">DSM 582</strain>
    </source>
</reference>
<keyword evidence="2 5" id="KW-0238">DNA-binding</keyword>
<comment type="caution">
    <text evidence="5">The sequence shown here is derived from an EMBL/GenBank/DDBJ whole genome shotgun (WGS) entry which is preliminary data.</text>
</comment>
<dbReference type="GO" id="GO:0003700">
    <property type="term" value="F:DNA-binding transcription factor activity"/>
    <property type="evidence" value="ECO:0007669"/>
    <property type="project" value="InterPro"/>
</dbReference>
<dbReference type="AlphaFoldDB" id="A0AAQ0HC43"/>
<sequence>MHHARLDERVSIEAKFDLEAIPRENLGQVVYAQLSDALVKGRFPPNTRLTIRELASSLGTSVTPVRDAVLRLIQDEALILRSAREVRVPVLKPERYNELLKVRLRIEGLAARECALKASPDDIEALQLLAKQNDEAISNRETEASFDLNQTFHFKIAEIADVPLLHGFLHRIWLQAGPVIAESQRDCSTLTIDEHYRFVEAVRARDPDAAERAMVTDVGNGSKVMLDYLRKLNEPI</sequence>
<dbReference type="PANTHER" id="PTHR43537:SF39">
    <property type="entry name" value="HTH-TYPE TRANSCRIPTIONAL REGULATOR MCBR"/>
    <property type="match status" value="1"/>
</dbReference>
<dbReference type="Gene3D" id="1.20.120.530">
    <property type="entry name" value="GntR ligand-binding domain-like"/>
    <property type="match status" value="1"/>
</dbReference>
<dbReference type="Gene3D" id="1.10.10.10">
    <property type="entry name" value="Winged helix-like DNA-binding domain superfamily/Winged helix DNA-binding domain"/>
    <property type="match status" value="1"/>
</dbReference>
<dbReference type="InterPro" id="IPR011711">
    <property type="entry name" value="GntR_C"/>
</dbReference>
<evidence type="ECO:0000256" key="1">
    <source>
        <dbReference type="ARBA" id="ARBA00023015"/>
    </source>
</evidence>
<name>A0AAQ0HC43_PARVE</name>
<proteinExistence type="predicted"/>
<dbReference type="InterPro" id="IPR036388">
    <property type="entry name" value="WH-like_DNA-bd_sf"/>
</dbReference>